<protein>
    <submittedName>
        <fullName evidence="3">Uncharacterized protein</fullName>
    </submittedName>
</protein>
<keyword evidence="2" id="KW-0812">Transmembrane</keyword>
<feature type="transmembrane region" description="Helical" evidence="2">
    <location>
        <begin position="13"/>
        <end position="35"/>
    </location>
</feature>
<organism evidence="3 4">
    <name type="scientific">Neurospora hispaniola</name>
    <dbReference type="NCBI Taxonomy" id="588809"/>
    <lineage>
        <taxon>Eukaryota</taxon>
        <taxon>Fungi</taxon>
        <taxon>Dikarya</taxon>
        <taxon>Ascomycota</taxon>
        <taxon>Pezizomycotina</taxon>
        <taxon>Sordariomycetes</taxon>
        <taxon>Sordariomycetidae</taxon>
        <taxon>Sordariales</taxon>
        <taxon>Sordariaceae</taxon>
        <taxon>Neurospora</taxon>
    </lineage>
</organism>
<feature type="compositionally biased region" description="Acidic residues" evidence="1">
    <location>
        <begin position="631"/>
        <end position="642"/>
    </location>
</feature>
<evidence type="ECO:0000313" key="4">
    <source>
        <dbReference type="Proteomes" id="UP001285908"/>
    </source>
</evidence>
<dbReference type="AlphaFoldDB" id="A0AAJ0I299"/>
<feature type="compositionally biased region" description="Low complexity" evidence="1">
    <location>
        <begin position="532"/>
        <end position="545"/>
    </location>
</feature>
<dbReference type="EMBL" id="JAULSX010000007">
    <property type="protein sequence ID" value="KAK3487988.1"/>
    <property type="molecule type" value="Genomic_DNA"/>
</dbReference>
<gene>
    <name evidence="3" type="ORF">B0T23DRAFT_344317</name>
</gene>
<feature type="compositionally biased region" description="Basic and acidic residues" evidence="1">
    <location>
        <begin position="564"/>
        <end position="582"/>
    </location>
</feature>
<feature type="compositionally biased region" description="Basic and acidic residues" evidence="1">
    <location>
        <begin position="546"/>
        <end position="557"/>
    </location>
</feature>
<feature type="compositionally biased region" description="Polar residues" evidence="1">
    <location>
        <begin position="656"/>
        <end position="676"/>
    </location>
</feature>
<feature type="compositionally biased region" description="Low complexity" evidence="1">
    <location>
        <begin position="324"/>
        <end position="342"/>
    </location>
</feature>
<feature type="compositionally biased region" description="Pro residues" evidence="1">
    <location>
        <begin position="419"/>
        <end position="432"/>
    </location>
</feature>
<name>A0AAJ0I299_9PEZI</name>
<feature type="compositionally biased region" description="Basic residues" evidence="1">
    <location>
        <begin position="434"/>
        <end position="452"/>
    </location>
</feature>
<dbReference type="Proteomes" id="UP001285908">
    <property type="component" value="Unassembled WGS sequence"/>
</dbReference>
<feature type="compositionally biased region" description="Low complexity" evidence="1">
    <location>
        <begin position="173"/>
        <end position="185"/>
    </location>
</feature>
<proteinExistence type="predicted"/>
<accession>A0AAJ0I299</accession>
<evidence type="ECO:0000256" key="2">
    <source>
        <dbReference type="SAM" id="Phobius"/>
    </source>
</evidence>
<evidence type="ECO:0000313" key="3">
    <source>
        <dbReference type="EMBL" id="KAK3487988.1"/>
    </source>
</evidence>
<feature type="compositionally biased region" description="Low complexity" evidence="1">
    <location>
        <begin position="479"/>
        <end position="496"/>
    </location>
</feature>
<keyword evidence="2" id="KW-1133">Transmembrane helix</keyword>
<feature type="region of interest" description="Disordered" evidence="1">
    <location>
        <begin position="107"/>
        <end position="131"/>
    </location>
</feature>
<comment type="caution">
    <text evidence="3">The sequence shown here is derived from an EMBL/GenBank/DDBJ whole genome shotgun (WGS) entry which is preliminary data.</text>
</comment>
<dbReference type="PANTHER" id="PTHR22949">
    <property type="entry name" value="WHITE COLLAR 2 PROTEIN WC2"/>
    <property type="match status" value="1"/>
</dbReference>
<feature type="compositionally biased region" description="Polar residues" evidence="1">
    <location>
        <begin position="235"/>
        <end position="249"/>
    </location>
</feature>
<feature type="compositionally biased region" description="Gly residues" evidence="1">
    <location>
        <begin position="711"/>
        <end position="721"/>
    </location>
</feature>
<sequence length="721" mass="78489">MILLARKKTSTEAGWIVFAVIFSTFSSALIIFLCWRNTRGSSKKSSSAQQQSGNSESRTISRRSVRYWYYYPEYFSGYNGSSESSEYHYANTGREYHLEQAPNYYIYPPSYPPCPDPPPPPPQPPRTPPHIAVYRTRPVNVMSFLDRTQMPRKPPPVTEVTSPEQTSTPTHESGSSSASNAGSDEPLPDGDGPPPNDPSGSPSDGPHPDGPAPGSTAPDANPMGVHSPKKDGSVISKQDVSEAQANFSKLMSEAASRSRHPPSGSEAESQRDNSARRISGVRYVKAPTNASSRERRSSMAASPHGRSPASSTSNLPIPDPGNINSKPNSHASHSSSNPSIRSHTSRRPSLNPSSPGSRVPSHHSLRYAASRHSSPPQSPTHSHHSQIPSSPSRHSRSYNRSHSYTQVYSNPTSRHSSPPQSPTPPHHSPIPHFPSRHSHGRPTSRHFSRSRSRAGSGVSSMPPLPTVTDFAPIPSISHPLRSPASPGSPRSSVSPAYRSGGFKASLSPQPDEQNDRKGSRQSSRYSRHSGEKSPSAVSVSVVELLSLEKEQDDEVGRGEPMSLLEHEDYAESEKREERRDSEAVMMDENEVQRQRRRSVSLNSQQRGMDLAEHEGDSVEMGHGYDSHGDQDPESEPEPEQAPEDYYRSYSPVAPAYTTNPTPSSPNLSGHSSNLSPKSPYHPRKYIPIQVPKENRPHQASVCSVSDSTDSGIGGVGEGKKG</sequence>
<feature type="compositionally biased region" description="Polar residues" evidence="1">
    <location>
        <begin position="159"/>
        <end position="172"/>
    </location>
</feature>
<dbReference type="RefSeq" id="XP_062690115.1">
    <property type="nucleotide sequence ID" value="XM_062835939.1"/>
</dbReference>
<evidence type="ECO:0000256" key="1">
    <source>
        <dbReference type="SAM" id="MobiDB-lite"/>
    </source>
</evidence>
<dbReference type="PANTHER" id="PTHR22949:SF0">
    <property type="entry name" value="RE27538P"/>
    <property type="match status" value="1"/>
</dbReference>
<feature type="compositionally biased region" description="Pro residues" evidence="1">
    <location>
        <begin position="109"/>
        <end position="128"/>
    </location>
</feature>
<feature type="region of interest" description="Disordered" evidence="1">
    <location>
        <begin position="146"/>
        <end position="721"/>
    </location>
</feature>
<keyword evidence="2" id="KW-0472">Membrane</keyword>
<feature type="compositionally biased region" description="Polar residues" evidence="1">
    <location>
        <begin position="347"/>
        <end position="356"/>
    </location>
</feature>
<feature type="compositionally biased region" description="Polar residues" evidence="1">
    <location>
        <begin position="700"/>
        <end position="710"/>
    </location>
</feature>
<reference evidence="3 4" key="1">
    <citation type="journal article" date="2023" name="Mol. Phylogenet. Evol.">
        <title>Genome-scale phylogeny and comparative genomics of the fungal order Sordariales.</title>
        <authorList>
            <person name="Hensen N."/>
            <person name="Bonometti L."/>
            <person name="Westerberg I."/>
            <person name="Brannstrom I.O."/>
            <person name="Guillou S."/>
            <person name="Cros-Aarteil S."/>
            <person name="Calhoun S."/>
            <person name="Haridas S."/>
            <person name="Kuo A."/>
            <person name="Mondo S."/>
            <person name="Pangilinan J."/>
            <person name="Riley R."/>
            <person name="LaButti K."/>
            <person name="Andreopoulos B."/>
            <person name="Lipzen A."/>
            <person name="Chen C."/>
            <person name="Yan M."/>
            <person name="Daum C."/>
            <person name="Ng V."/>
            <person name="Clum A."/>
            <person name="Steindorff A."/>
            <person name="Ohm R.A."/>
            <person name="Martin F."/>
            <person name="Silar P."/>
            <person name="Natvig D.O."/>
            <person name="Lalanne C."/>
            <person name="Gautier V."/>
            <person name="Ament-Velasquez S.L."/>
            <person name="Kruys A."/>
            <person name="Hutchinson M.I."/>
            <person name="Powell A.J."/>
            <person name="Barry K."/>
            <person name="Miller A.N."/>
            <person name="Grigoriev I.V."/>
            <person name="Debuchy R."/>
            <person name="Gladieux P."/>
            <person name="Hiltunen Thoren M."/>
            <person name="Johannesson H."/>
        </authorList>
    </citation>
    <scope>NUCLEOTIDE SEQUENCE [LARGE SCALE GENOMIC DNA]</scope>
    <source>
        <strain evidence="3 4">FGSC 10403</strain>
    </source>
</reference>
<keyword evidence="4" id="KW-1185">Reference proteome</keyword>
<dbReference type="GeneID" id="87873561"/>